<feature type="compositionally biased region" description="Basic residues" evidence="1">
    <location>
        <begin position="149"/>
        <end position="161"/>
    </location>
</feature>
<feature type="domain" description="Pre-C2HC" evidence="2">
    <location>
        <begin position="279"/>
        <end position="342"/>
    </location>
</feature>
<evidence type="ECO:0000313" key="3">
    <source>
        <dbReference type="EMBL" id="GBN71385.1"/>
    </source>
</evidence>
<evidence type="ECO:0000259" key="2">
    <source>
        <dbReference type="Pfam" id="PF07530"/>
    </source>
</evidence>
<feature type="region of interest" description="Disordered" evidence="1">
    <location>
        <begin position="340"/>
        <end position="366"/>
    </location>
</feature>
<comment type="caution">
    <text evidence="3">The sequence shown here is derived from an EMBL/GenBank/DDBJ whole genome shotgun (WGS) entry which is preliminary data.</text>
</comment>
<feature type="region of interest" description="Disordered" evidence="1">
    <location>
        <begin position="1"/>
        <end position="32"/>
    </location>
</feature>
<organism evidence="3 4">
    <name type="scientific">Araneus ventricosus</name>
    <name type="common">Orbweaver spider</name>
    <name type="synonym">Epeira ventricosa</name>
    <dbReference type="NCBI Taxonomy" id="182803"/>
    <lineage>
        <taxon>Eukaryota</taxon>
        <taxon>Metazoa</taxon>
        <taxon>Ecdysozoa</taxon>
        <taxon>Arthropoda</taxon>
        <taxon>Chelicerata</taxon>
        <taxon>Arachnida</taxon>
        <taxon>Araneae</taxon>
        <taxon>Araneomorphae</taxon>
        <taxon>Entelegynae</taxon>
        <taxon>Araneoidea</taxon>
        <taxon>Araneidae</taxon>
        <taxon>Araneus</taxon>
    </lineage>
</organism>
<dbReference type="Proteomes" id="UP000499080">
    <property type="component" value="Unassembled WGS sequence"/>
</dbReference>
<feature type="compositionally biased region" description="Basic and acidic residues" evidence="1">
    <location>
        <begin position="9"/>
        <end position="26"/>
    </location>
</feature>
<reference evidence="3 4" key="1">
    <citation type="journal article" date="2019" name="Sci. Rep.">
        <title>Orb-weaving spider Araneus ventricosus genome elucidates the spidroin gene catalogue.</title>
        <authorList>
            <person name="Kono N."/>
            <person name="Nakamura H."/>
            <person name="Ohtoshi R."/>
            <person name="Moran D.A.P."/>
            <person name="Shinohara A."/>
            <person name="Yoshida Y."/>
            <person name="Fujiwara M."/>
            <person name="Mori M."/>
            <person name="Tomita M."/>
            <person name="Arakawa K."/>
        </authorList>
    </citation>
    <scope>NUCLEOTIDE SEQUENCE [LARGE SCALE GENOMIC DNA]</scope>
</reference>
<accession>A0A4Y2R979</accession>
<sequence>MAKSEDEESAKRIRVEESMHIDDGLPKETQNQESYSCSDCIRRVELGRTIAFQNNRKNYLANALTIMNSDTYIPATSFSNYDAHYKEYLELEEIMMHTEGELNSIPICHDENCEFNAALRANEELAKSLADATELGNDKNSEGNFIPSSRRKQNRNNKVKNPKIPAAQIETSNPYSVLSEVNANENQTEQSQTRTMPPINLKYTSEYENMLESVHKTCGNTTNKFGNDYIKIFTENLEQYNKVQSHLKQQGYDYYLVRPRDKKPLKVVVKGLPLEHNPERVKNYLTEIGFSVIRVTRLSQFRTRKPLPFLLIDLNNTPNAKDIYKIVKINRIDISFEEYRGRRQRGPREGATSARPNPPNTANSNDLSDFDISGLFEALRELRKLMTECPQLIIALREMKNKSEPIDKIGLLMLACSSSVNINKD</sequence>
<keyword evidence="4" id="KW-1185">Reference proteome</keyword>
<dbReference type="Pfam" id="PF07530">
    <property type="entry name" value="PRE_C2HC"/>
    <property type="match status" value="1"/>
</dbReference>
<feature type="region of interest" description="Disordered" evidence="1">
    <location>
        <begin position="133"/>
        <end position="170"/>
    </location>
</feature>
<gene>
    <name evidence="3" type="ORF">AVEN_149359_1</name>
</gene>
<evidence type="ECO:0000313" key="4">
    <source>
        <dbReference type="Proteomes" id="UP000499080"/>
    </source>
</evidence>
<evidence type="ECO:0000256" key="1">
    <source>
        <dbReference type="SAM" id="MobiDB-lite"/>
    </source>
</evidence>
<dbReference type="OrthoDB" id="6435987at2759"/>
<protein>
    <recommendedName>
        <fullName evidence="2">Pre-C2HC domain-containing protein</fullName>
    </recommendedName>
</protein>
<name>A0A4Y2R979_ARAVE</name>
<dbReference type="AlphaFoldDB" id="A0A4Y2R979"/>
<proteinExistence type="predicted"/>
<dbReference type="InterPro" id="IPR006579">
    <property type="entry name" value="Pre_C2HC_dom"/>
</dbReference>
<dbReference type="EMBL" id="BGPR01015978">
    <property type="protein sequence ID" value="GBN71385.1"/>
    <property type="molecule type" value="Genomic_DNA"/>
</dbReference>